<protein>
    <submittedName>
        <fullName evidence="2">Uncharacterized protein</fullName>
    </submittedName>
</protein>
<dbReference type="EMBL" id="CAJOBC010007645">
    <property type="protein sequence ID" value="CAF3938731.1"/>
    <property type="molecule type" value="Genomic_DNA"/>
</dbReference>
<dbReference type="Proteomes" id="UP000663829">
    <property type="component" value="Unassembled WGS sequence"/>
</dbReference>
<evidence type="ECO:0000313" key="5">
    <source>
        <dbReference type="EMBL" id="CAF4069083.1"/>
    </source>
</evidence>
<dbReference type="EMBL" id="CAJOBA010038919">
    <property type="protein sequence ID" value="CAF4069083.1"/>
    <property type="molecule type" value="Genomic_DNA"/>
</dbReference>
<organism evidence="2 6">
    <name type="scientific">Didymodactylos carnosus</name>
    <dbReference type="NCBI Taxonomy" id="1234261"/>
    <lineage>
        <taxon>Eukaryota</taxon>
        <taxon>Metazoa</taxon>
        <taxon>Spiralia</taxon>
        <taxon>Gnathifera</taxon>
        <taxon>Rotifera</taxon>
        <taxon>Eurotatoria</taxon>
        <taxon>Bdelloidea</taxon>
        <taxon>Philodinida</taxon>
        <taxon>Philodinidae</taxon>
        <taxon>Didymodactylos</taxon>
    </lineage>
</organism>
<dbReference type="EMBL" id="CAJNOK010017363">
    <property type="protein sequence ID" value="CAF1262617.1"/>
    <property type="molecule type" value="Genomic_DNA"/>
</dbReference>
<proteinExistence type="predicted"/>
<feature type="chain" id="PRO_5036226113" evidence="1">
    <location>
        <begin position="20"/>
        <end position="201"/>
    </location>
</feature>
<dbReference type="AlphaFoldDB" id="A0A814UG13"/>
<evidence type="ECO:0000256" key="1">
    <source>
        <dbReference type="SAM" id="SignalP"/>
    </source>
</evidence>
<dbReference type="EMBL" id="CAJNOQ010007644">
    <property type="protein sequence ID" value="CAF1174820.1"/>
    <property type="molecule type" value="Genomic_DNA"/>
</dbReference>
<dbReference type="Proteomes" id="UP000682733">
    <property type="component" value="Unassembled WGS sequence"/>
</dbReference>
<keyword evidence="1" id="KW-0732">Signal</keyword>
<accession>A0A814UG13</accession>
<comment type="caution">
    <text evidence="2">The sequence shown here is derived from an EMBL/GenBank/DDBJ whole genome shotgun (WGS) entry which is preliminary data.</text>
</comment>
<feature type="signal peptide" evidence="1">
    <location>
        <begin position="1"/>
        <end position="19"/>
    </location>
</feature>
<evidence type="ECO:0000313" key="6">
    <source>
        <dbReference type="Proteomes" id="UP000663829"/>
    </source>
</evidence>
<evidence type="ECO:0000313" key="4">
    <source>
        <dbReference type="EMBL" id="CAF3938731.1"/>
    </source>
</evidence>
<evidence type="ECO:0000313" key="3">
    <source>
        <dbReference type="EMBL" id="CAF1262617.1"/>
    </source>
</evidence>
<dbReference type="Proteomes" id="UP000681722">
    <property type="component" value="Unassembled WGS sequence"/>
</dbReference>
<sequence>MMNIKLFTIMSLSITIAASLSLQHPQCPASSEGRCMDEFRINCVNNTGIDDSDRWCCPGLICLPLTISATDTQAQYITNQCVNSSSSYKNQELNMEKEIEIEINSILNIKASLPVPPILPSIWKALNTTSYNMSDDTFSNGSFYFNQDYDGIRIDYYPSCAFLQLWQKGIDSNYAPCSVLFYKRYNYFIYDVLRSKACGKY</sequence>
<dbReference type="Proteomes" id="UP000677228">
    <property type="component" value="Unassembled WGS sequence"/>
</dbReference>
<keyword evidence="6" id="KW-1185">Reference proteome</keyword>
<gene>
    <name evidence="2" type="ORF">GPM918_LOCUS22380</name>
    <name evidence="3" type="ORF">OVA965_LOCUS26804</name>
    <name evidence="4" type="ORF">SRO942_LOCUS22378</name>
    <name evidence="5" type="ORF">TMI583_LOCUS27545</name>
</gene>
<reference evidence="2" key="1">
    <citation type="submission" date="2021-02" db="EMBL/GenBank/DDBJ databases">
        <authorList>
            <person name="Nowell W R."/>
        </authorList>
    </citation>
    <scope>NUCLEOTIDE SEQUENCE</scope>
</reference>
<name>A0A814UG13_9BILA</name>
<evidence type="ECO:0000313" key="2">
    <source>
        <dbReference type="EMBL" id="CAF1174820.1"/>
    </source>
</evidence>